<dbReference type="PANTHER" id="PTHR20920">
    <property type="entry name" value="RPE-SPONDIN"/>
    <property type="match status" value="1"/>
</dbReference>
<dbReference type="PROSITE" id="PS50958">
    <property type="entry name" value="SMB_2"/>
    <property type="match status" value="1"/>
</dbReference>
<dbReference type="InterPro" id="IPR036383">
    <property type="entry name" value="TSP1_rpt_sf"/>
</dbReference>
<dbReference type="PROSITE" id="PS50092">
    <property type="entry name" value="TSP1"/>
    <property type="match status" value="1"/>
</dbReference>
<keyword evidence="1 4" id="KW-0732">Signal</keyword>
<dbReference type="Pfam" id="PF19028">
    <property type="entry name" value="TSP1_spondin"/>
    <property type="match status" value="1"/>
</dbReference>
<accession>A0AAY4AT40</accession>
<dbReference type="GeneTree" id="ENSGT00390000008325"/>
<dbReference type="Proteomes" id="UP000694580">
    <property type="component" value="Chromosome 2"/>
</dbReference>
<evidence type="ECO:0000259" key="5">
    <source>
        <dbReference type="PROSITE" id="PS50958"/>
    </source>
</evidence>
<keyword evidence="2" id="KW-1015">Disulfide bond</keyword>
<reference evidence="6" key="3">
    <citation type="submission" date="2025-09" db="UniProtKB">
        <authorList>
            <consortium name="Ensembl"/>
        </authorList>
    </citation>
    <scope>IDENTIFICATION</scope>
</reference>
<organism evidence="6 7">
    <name type="scientific">Denticeps clupeoides</name>
    <name type="common">denticle herring</name>
    <dbReference type="NCBI Taxonomy" id="299321"/>
    <lineage>
        <taxon>Eukaryota</taxon>
        <taxon>Metazoa</taxon>
        <taxon>Chordata</taxon>
        <taxon>Craniata</taxon>
        <taxon>Vertebrata</taxon>
        <taxon>Euteleostomi</taxon>
        <taxon>Actinopterygii</taxon>
        <taxon>Neopterygii</taxon>
        <taxon>Teleostei</taxon>
        <taxon>Clupei</taxon>
        <taxon>Clupeiformes</taxon>
        <taxon>Denticipitoidei</taxon>
        <taxon>Denticipitidae</taxon>
        <taxon>Denticeps</taxon>
    </lineage>
</organism>
<dbReference type="InterPro" id="IPR001212">
    <property type="entry name" value="Somatomedin_B_dom"/>
</dbReference>
<dbReference type="InterPro" id="IPR000884">
    <property type="entry name" value="TSP1_rpt"/>
</dbReference>
<evidence type="ECO:0000256" key="2">
    <source>
        <dbReference type="ARBA" id="ARBA00023157"/>
    </source>
</evidence>
<proteinExistence type="predicted"/>
<dbReference type="Ensembl" id="ENSDCDT00010012567.1">
    <property type="protein sequence ID" value="ENSDCDP00010011987.1"/>
    <property type="gene ID" value="ENSDCDG00010005350.1"/>
</dbReference>
<dbReference type="PANTHER" id="PTHR20920:SF2">
    <property type="entry name" value="SOMATOMEDIN-B AND THROMBOSPONDIN TYPE-1 DOMAIN-CONTAINING PROTEIN"/>
    <property type="match status" value="1"/>
</dbReference>
<dbReference type="PROSITE" id="PS00524">
    <property type="entry name" value="SMB_1"/>
    <property type="match status" value="1"/>
</dbReference>
<dbReference type="Pfam" id="PF25031">
    <property type="entry name" value="SBSPON_C"/>
    <property type="match status" value="1"/>
</dbReference>
<sequence>MRWLTMEGLSLAFAVAVFGFYHLAEGGCSGKCCHGMDLACATTDWRMDRVYGTCYCDESCHRTKDCCFDYPTECPPEPCVVSEWSYWSGCARPCQPSYRVRRRYIEREPRNSGEACPCLEEQAGCMEYLTHQGQSCAQTHGPAFITADEYGRGRSTHDVDSGFCMEFKLESLTPHCMVEYQPFSRWTQYLRGGFTVCVACQTPAMQNHTRSCQGDGSGADRDELLHWKAVGHPRCSGTWRKVQKLEQCSCPQVHSFIFI</sequence>
<feature type="chain" id="PRO_5044198802" description="SMB domain-containing protein" evidence="4">
    <location>
        <begin position="27"/>
        <end position="259"/>
    </location>
</feature>
<keyword evidence="7" id="KW-1185">Reference proteome</keyword>
<gene>
    <name evidence="6" type="primary">SBSPON</name>
</gene>
<feature type="domain" description="SMB" evidence="5">
    <location>
        <begin position="24"/>
        <end position="79"/>
    </location>
</feature>
<dbReference type="SUPFAM" id="SSF82895">
    <property type="entry name" value="TSP-1 type 1 repeat"/>
    <property type="match status" value="1"/>
</dbReference>
<evidence type="ECO:0000313" key="7">
    <source>
        <dbReference type="Proteomes" id="UP000694580"/>
    </source>
</evidence>
<dbReference type="InterPro" id="IPR044004">
    <property type="entry name" value="TSP1_spondin_dom"/>
</dbReference>
<evidence type="ECO:0000256" key="3">
    <source>
        <dbReference type="ARBA" id="ARBA00023180"/>
    </source>
</evidence>
<feature type="signal peptide" evidence="4">
    <location>
        <begin position="1"/>
        <end position="26"/>
    </location>
</feature>
<reference evidence="6 7" key="1">
    <citation type="submission" date="2020-06" db="EMBL/GenBank/DDBJ databases">
        <authorList>
            <consortium name="Wellcome Sanger Institute Data Sharing"/>
        </authorList>
    </citation>
    <scope>NUCLEOTIDE SEQUENCE [LARGE SCALE GENOMIC DNA]</scope>
</reference>
<dbReference type="RefSeq" id="XP_028826349.1">
    <property type="nucleotide sequence ID" value="XM_028970516.1"/>
</dbReference>
<dbReference type="AlphaFoldDB" id="A0AAY4AT40"/>
<name>A0AAY4AT40_9TELE</name>
<dbReference type="Gene3D" id="2.20.100.10">
    <property type="entry name" value="Thrombospondin type-1 (TSP1) repeat"/>
    <property type="match status" value="1"/>
</dbReference>
<dbReference type="InterPro" id="IPR056801">
    <property type="entry name" value="SBSPON_C"/>
</dbReference>
<dbReference type="InterPro" id="IPR039942">
    <property type="entry name" value="SBSPO"/>
</dbReference>
<evidence type="ECO:0000256" key="4">
    <source>
        <dbReference type="SAM" id="SignalP"/>
    </source>
</evidence>
<evidence type="ECO:0000313" key="6">
    <source>
        <dbReference type="Ensembl" id="ENSDCDP00010011987.1"/>
    </source>
</evidence>
<reference evidence="6" key="2">
    <citation type="submission" date="2025-08" db="UniProtKB">
        <authorList>
            <consortium name="Ensembl"/>
        </authorList>
    </citation>
    <scope>IDENTIFICATION</scope>
</reference>
<dbReference type="GeneID" id="114784806"/>
<evidence type="ECO:0000256" key="1">
    <source>
        <dbReference type="ARBA" id="ARBA00022729"/>
    </source>
</evidence>
<keyword evidence="3" id="KW-0325">Glycoprotein</keyword>
<protein>
    <recommendedName>
        <fullName evidence="5">SMB domain-containing protein</fullName>
    </recommendedName>
</protein>